<feature type="transmembrane region" description="Helical" evidence="1">
    <location>
        <begin position="41"/>
        <end position="62"/>
    </location>
</feature>
<proteinExistence type="predicted"/>
<evidence type="ECO:0000313" key="2">
    <source>
        <dbReference type="EMBL" id="MDN5202326.1"/>
    </source>
</evidence>
<keyword evidence="1" id="KW-0812">Transmembrane</keyword>
<comment type="caution">
    <text evidence="2">The sequence shown here is derived from an EMBL/GenBank/DDBJ whole genome shotgun (WGS) entry which is preliminary data.</text>
</comment>
<dbReference type="EMBL" id="JAUJEA010000004">
    <property type="protein sequence ID" value="MDN5202326.1"/>
    <property type="molecule type" value="Genomic_DNA"/>
</dbReference>
<organism evidence="2 3">
    <name type="scientific">Splendidivirga corallicola</name>
    <dbReference type="NCBI Taxonomy" id="3051826"/>
    <lineage>
        <taxon>Bacteria</taxon>
        <taxon>Pseudomonadati</taxon>
        <taxon>Bacteroidota</taxon>
        <taxon>Cytophagia</taxon>
        <taxon>Cytophagales</taxon>
        <taxon>Splendidivirgaceae</taxon>
        <taxon>Splendidivirga</taxon>
    </lineage>
</organism>
<feature type="transmembrane region" description="Helical" evidence="1">
    <location>
        <begin position="591"/>
        <end position="609"/>
    </location>
</feature>
<evidence type="ECO:0000256" key="1">
    <source>
        <dbReference type="SAM" id="Phobius"/>
    </source>
</evidence>
<feature type="transmembrane region" description="Helical" evidence="1">
    <location>
        <begin position="12"/>
        <end position="29"/>
    </location>
</feature>
<protein>
    <recommendedName>
        <fullName evidence="4">VWA domain-containing protein</fullName>
    </recommendedName>
</protein>
<accession>A0ABT8KNP2</accession>
<evidence type="ECO:0000313" key="3">
    <source>
        <dbReference type="Proteomes" id="UP001172082"/>
    </source>
</evidence>
<dbReference type="Proteomes" id="UP001172082">
    <property type="component" value="Unassembled WGS sequence"/>
</dbReference>
<sequence>MTTATLQHLNTPTLLISVVLFVFLIWLETRRKGRSYFRKGMRYFCNILLIASLLLLILQPVYLQSYKPFSAILLTNGFNVADLDSLQATGTNRQIFSNLEGLKLKNHQAQYIPDFFYLNRKFPLLDSLIILGNGVPESSLSAVKQDYVHFIGSEPPEGIVDLRYNTEIALTDTLQISMTYNKPVEGKHLLKLGSDEGIAFDSIIVEGMGEQMVKLKTLPRVPGRLTYRLTVENETGDLLTSEIFPVVVNDIQQMQILIVNSFPTFELKHLKNWLERKGNGLAMRHQISKDKYRYEFINRQKASLSLLDKELLRQFDVLMIDAGSLSSLSKRERNNIRNTISDTGLGLLILGDGQLENQVTVRRVREFYSGLQLKSVGHDQITSNEFGTETPMILYNWPFEIVGSWNADVLINANGNYVAKQHLGLGMVGINLISKSYHLLLEGKTREYSLLWSKILNEVSRREQKQNYWNEASVLAFVNEPLELQLTSNESRPIGIAENSAGLDYKFYLQEDVHIPQLFHGKIWPDSTGWLRINTEKDSMDHKWVFIQSDTAWLDLRLARQLYHNRLLGNRAQQSLVRQEVPNDKMKKVPISNWWFFIVFVMAAGTLWLEPKL</sequence>
<name>A0ABT8KNP2_9BACT</name>
<keyword evidence="1" id="KW-1133">Transmembrane helix</keyword>
<dbReference type="RefSeq" id="WP_346752351.1">
    <property type="nucleotide sequence ID" value="NZ_JAUJEA010000004.1"/>
</dbReference>
<reference evidence="2" key="1">
    <citation type="submission" date="2023-06" db="EMBL/GenBank/DDBJ databases">
        <title>Genomic of Parafulvivirga corallium.</title>
        <authorList>
            <person name="Wang G."/>
        </authorList>
    </citation>
    <scope>NUCLEOTIDE SEQUENCE</scope>
    <source>
        <strain evidence="2">BMA10</strain>
    </source>
</reference>
<keyword evidence="1" id="KW-0472">Membrane</keyword>
<keyword evidence="3" id="KW-1185">Reference proteome</keyword>
<evidence type="ECO:0008006" key="4">
    <source>
        <dbReference type="Google" id="ProtNLM"/>
    </source>
</evidence>
<gene>
    <name evidence="2" type="ORF">QQ008_13150</name>
</gene>